<organism evidence="7 8">
    <name type="scientific">Chrysophaeum taylorii</name>
    <dbReference type="NCBI Taxonomy" id="2483200"/>
    <lineage>
        <taxon>Eukaryota</taxon>
        <taxon>Sar</taxon>
        <taxon>Stramenopiles</taxon>
        <taxon>Ochrophyta</taxon>
        <taxon>Pelagophyceae</taxon>
        <taxon>Pelagomonadales</taxon>
        <taxon>Pelagomonadaceae</taxon>
        <taxon>Chrysophaeum</taxon>
    </lineage>
</organism>
<dbReference type="InterPro" id="IPR025829">
    <property type="entry name" value="Zn_knuckle_CX2CX3GHX4C"/>
</dbReference>
<feature type="compositionally biased region" description="Low complexity" evidence="5">
    <location>
        <begin position="248"/>
        <end position="259"/>
    </location>
</feature>
<feature type="compositionally biased region" description="Basic and acidic residues" evidence="5">
    <location>
        <begin position="270"/>
        <end position="285"/>
    </location>
</feature>
<sequence>MKRQLEEGSGRRIVQLTKRGSWEARREEEEDDVRWRRKRHRGDDNYRKSASPLVAVDDGNAQTKMSALAIRQEELARRAKARRRWIIAGAAHTSRLHADAGTGPAPLFGRAHRENIGDDSSIEEVRRRSYDSENDEVSRHRAADAKALFAAIEDFIEGYDVDANAASRLRGLSKPAMRAVLAEGPLDGRNVSAVLVSRINRLPPTDKLERNYGTPPISPRRGYRRSPDEPAARTGAKNVLPKPDTRRSLSSYSSSGSSDSHGDDNDDRDDSPREDVGDDKTDSRKGSSKWDAAPRPLDDPGILFAGQNHPDAALAPSLLGAAAPFGLGSAAAAALAEQQRKKSVAPSGGGGEKSSDGAAAPETIESYQSSTAKILARQQRHNELYIGNLLPDTTFETLEAFLTGILAALASALPGDATKAALVDSAPIVSGRACSPIGESRGRTDHAFIECSNADVASTLCLLNGIPAVGIAAGTKAMLRISRPKGFVPPPRGDRSAITIPVEVLQALGIDPATGVPSFDAALSAAQQHSELLASAQLGVADRVKQPAGGVPPSSYVCHRCGIGGHFVQDCPSLALGLPSLGLPPKGYVCRRCGVSGHFVQDCPQKLLENAAKLASTFVGPGGASPRVDAETLAVVAAAQHQQAEAAMQQALKLAHHQSSDLTAKHDVRAAQKEAVGCRASAKQSSRGSRFKGAGRRGLLER</sequence>
<dbReference type="AlphaFoldDB" id="A0AAD7UIP3"/>
<feature type="region of interest" description="Disordered" evidence="5">
    <location>
        <begin position="675"/>
        <end position="702"/>
    </location>
</feature>
<keyword evidence="3" id="KW-0862">Zinc</keyword>
<reference evidence="7" key="1">
    <citation type="submission" date="2023-01" db="EMBL/GenBank/DDBJ databases">
        <title>Metagenome sequencing of chrysophaentin producing Chrysophaeum taylorii.</title>
        <authorList>
            <person name="Davison J."/>
            <person name="Bewley C."/>
        </authorList>
    </citation>
    <scope>NUCLEOTIDE SEQUENCE</scope>
    <source>
        <strain evidence="7">NIES-1699</strain>
    </source>
</reference>
<evidence type="ECO:0000313" key="7">
    <source>
        <dbReference type="EMBL" id="KAJ8607278.1"/>
    </source>
</evidence>
<evidence type="ECO:0000256" key="1">
    <source>
        <dbReference type="ARBA" id="ARBA00022723"/>
    </source>
</evidence>
<name>A0AAD7UIP3_9STRA</name>
<evidence type="ECO:0000256" key="2">
    <source>
        <dbReference type="ARBA" id="ARBA00022771"/>
    </source>
</evidence>
<dbReference type="Pfam" id="PF13696">
    <property type="entry name" value="zf-CCHC_2"/>
    <property type="match status" value="2"/>
</dbReference>
<protein>
    <recommendedName>
        <fullName evidence="6">CCHC-type domain-containing protein</fullName>
    </recommendedName>
</protein>
<feature type="domain" description="CCHC-type" evidence="6">
    <location>
        <begin position="590"/>
        <end position="605"/>
    </location>
</feature>
<dbReference type="SMART" id="SM00343">
    <property type="entry name" value="ZnF_C2HC"/>
    <property type="match status" value="2"/>
</dbReference>
<feature type="region of interest" description="Disordered" evidence="5">
    <location>
        <begin position="17"/>
        <end position="52"/>
    </location>
</feature>
<dbReference type="GO" id="GO:0008270">
    <property type="term" value="F:zinc ion binding"/>
    <property type="evidence" value="ECO:0007669"/>
    <property type="project" value="UniProtKB-KW"/>
</dbReference>
<evidence type="ECO:0000256" key="5">
    <source>
        <dbReference type="SAM" id="MobiDB-lite"/>
    </source>
</evidence>
<dbReference type="GO" id="GO:0003676">
    <property type="term" value="F:nucleic acid binding"/>
    <property type="evidence" value="ECO:0007669"/>
    <property type="project" value="InterPro"/>
</dbReference>
<dbReference type="InterPro" id="IPR001878">
    <property type="entry name" value="Znf_CCHC"/>
</dbReference>
<gene>
    <name evidence="7" type="ORF">CTAYLR_009533</name>
</gene>
<evidence type="ECO:0000313" key="8">
    <source>
        <dbReference type="Proteomes" id="UP001230188"/>
    </source>
</evidence>
<dbReference type="SUPFAM" id="SSF57756">
    <property type="entry name" value="Retrovirus zinc finger-like domains"/>
    <property type="match status" value="1"/>
</dbReference>
<keyword evidence="8" id="KW-1185">Reference proteome</keyword>
<evidence type="ECO:0000256" key="3">
    <source>
        <dbReference type="ARBA" id="ARBA00022833"/>
    </source>
</evidence>
<comment type="caution">
    <text evidence="7">The sequence shown here is derived from an EMBL/GenBank/DDBJ whole genome shotgun (WGS) entry which is preliminary data.</text>
</comment>
<evidence type="ECO:0000256" key="4">
    <source>
        <dbReference type="PROSITE-ProRule" id="PRU00047"/>
    </source>
</evidence>
<evidence type="ECO:0000259" key="6">
    <source>
        <dbReference type="PROSITE" id="PS50158"/>
    </source>
</evidence>
<keyword evidence="1" id="KW-0479">Metal-binding</keyword>
<dbReference type="Proteomes" id="UP001230188">
    <property type="component" value="Unassembled WGS sequence"/>
</dbReference>
<dbReference type="PROSITE" id="PS50158">
    <property type="entry name" value="ZF_CCHC"/>
    <property type="match status" value="2"/>
</dbReference>
<feature type="region of interest" description="Disordered" evidence="5">
    <location>
        <begin position="341"/>
        <end position="361"/>
    </location>
</feature>
<keyword evidence="2 4" id="KW-0863">Zinc-finger</keyword>
<dbReference type="InterPro" id="IPR036875">
    <property type="entry name" value="Znf_CCHC_sf"/>
</dbReference>
<proteinExistence type="predicted"/>
<feature type="domain" description="CCHC-type" evidence="6">
    <location>
        <begin position="558"/>
        <end position="573"/>
    </location>
</feature>
<dbReference type="EMBL" id="JAQMWT010000224">
    <property type="protein sequence ID" value="KAJ8607278.1"/>
    <property type="molecule type" value="Genomic_DNA"/>
</dbReference>
<accession>A0AAD7UIP3</accession>
<feature type="region of interest" description="Disordered" evidence="5">
    <location>
        <begin position="205"/>
        <end position="304"/>
    </location>
</feature>
<feature type="region of interest" description="Disordered" evidence="5">
    <location>
        <begin position="97"/>
        <end position="129"/>
    </location>
</feature>
<dbReference type="Gene3D" id="4.10.60.10">
    <property type="entry name" value="Zinc finger, CCHC-type"/>
    <property type="match status" value="2"/>
</dbReference>